<protein>
    <submittedName>
        <fullName evidence="2">Uncharacterized protein</fullName>
    </submittedName>
</protein>
<feature type="compositionally biased region" description="Basic and acidic residues" evidence="1">
    <location>
        <begin position="95"/>
        <end position="106"/>
    </location>
</feature>
<feature type="region of interest" description="Disordered" evidence="1">
    <location>
        <begin position="1"/>
        <end position="37"/>
    </location>
</feature>
<proteinExistence type="predicted"/>
<feature type="region of interest" description="Disordered" evidence="1">
    <location>
        <begin position="140"/>
        <end position="171"/>
    </location>
</feature>
<accession>A0A9P8W118</accession>
<evidence type="ECO:0000313" key="3">
    <source>
        <dbReference type="Proteomes" id="UP000777438"/>
    </source>
</evidence>
<reference evidence="2 3" key="1">
    <citation type="journal article" date="2021" name="Nat. Commun.">
        <title>Genetic determinants of endophytism in the Arabidopsis root mycobiome.</title>
        <authorList>
            <person name="Mesny F."/>
            <person name="Miyauchi S."/>
            <person name="Thiergart T."/>
            <person name="Pickel B."/>
            <person name="Atanasova L."/>
            <person name="Karlsson M."/>
            <person name="Huettel B."/>
            <person name="Barry K.W."/>
            <person name="Haridas S."/>
            <person name="Chen C."/>
            <person name="Bauer D."/>
            <person name="Andreopoulos W."/>
            <person name="Pangilinan J."/>
            <person name="LaButti K."/>
            <person name="Riley R."/>
            <person name="Lipzen A."/>
            <person name="Clum A."/>
            <person name="Drula E."/>
            <person name="Henrissat B."/>
            <person name="Kohler A."/>
            <person name="Grigoriev I.V."/>
            <person name="Martin F.M."/>
            <person name="Hacquard S."/>
        </authorList>
    </citation>
    <scope>NUCLEOTIDE SEQUENCE [LARGE SCALE GENOMIC DNA]</scope>
    <source>
        <strain evidence="2 3">MPI-CAGE-CH-0241</strain>
    </source>
</reference>
<sequence length="716" mass="79149">MSVFCCFGGGGGRRRNENPGRLRPLPSETNNAQPQRLIRPQNIAIPDALKEDAPGANPPPNPGTIPHGVQHQMNPNSGANPAYRSPRTHNPPNQPRRETTHDHPQDDSMDEAAVALFNGHGVPPEGQGPPSIRHELAADVPANSRQRQSRFASSEPNLGQQSEPGDRHHPEAWLDDAEENVVVQNSGKSQWFGFMRRSSGLPDLGAQQSFLSPDDAQALKEFCRVHKVPKDMRQICKVLPSASSQLGKMSQDIEGLESGLRHKDDNITALQKTIQEGGEDLRGLQGKITQIERQKVKELRKKDETIQQKDQTIVKNLKDYNIGRTELINNHRAALAAEKSKREEESGRLTTQIWTMGNTHAKALEEKETKHNEQMKSLETALESTLLEERTQHAERTKAMEEKHALELQQERTQHQATLKKAEKKIESLRVYLSRSTGADSYRPMPDDSFQGSFQQLAQRITNLVALVSRPDPSRLSRDVDPTSFLARDAARGSNRGWPQFVRSICWAVLVRGFFSGPKGLGAFGGPGTYGHALANHLTDLLRVSQDESGTGVLSGRKPVAASDVSRAEATRAELFDAFIAGLRRHINDNNYVHAIRANVQAVADELFASLQRVSAMSLAPSARNDLADIAESTAVLALEMGSQRAQWMLETCHHGENVIAGERFQDADSTWDSGSITVEFMTLPCLTRVGDGRKDTSARIVVKGEFVAKRIDRIV</sequence>
<comment type="caution">
    <text evidence="2">The sequence shown here is derived from an EMBL/GenBank/DDBJ whole genome shotgun (WGS) entry which is preliminary data.</text>
</comment>
<dbReference type="Proteomes" id="UP000777438">
    <property type="component" value="Unassembled WGS sequence"/>
</dbReference>
<feature type="region of interest" description="Disordered" evidence="1">
    <location>
        <begin position="49"/>
        <end position="106"/>
    </location>
</feature>
<name>A0A9P8W118_9HYPO</name>
<organism evidence="2 3">
    <name type="scientific">Thelonectria olida</name>
    <dbReference type="NCBI Taxonomy" id="1576542"/>
    <lineage>
        <taxon>Eukaryota</taxon>
        <taxon>Fungi</taxon>
        <taxon>Dikarya</taxon>
        <taxon>Ascomycota</taxon>
        <taxon>Pezizomycotina</taxon>
        <taxon>Sordariomycetes</taxon>
        <taxon>Hypocreomycetidae</taxon>
        <taxon>Hypocreales</taxon>
        <taxon>Nectriaceae</taxon>
        <taxon>Thelonectria</taxon>
    </lineage>
</organism>
<evidence type="ECO:0000313" key="2">
    <source>
        <dbReference type="EMBL" id="KAH6886896.1"/>
    </source>
</evidence>
<gene>
    <name evidence="2" type="ORF">B0T10DRAFT_607736</name>
</gene>
<dbReference type="EMBL" id="JAGPYM010000015">
    <property type="protein sequence ID" value="KAH6886896.1"/>
    <property type="molecule type" value="Genomic_DNA"/>
</dbReference>
<dbReference type="OrthoDB" id="5383650at2759"/>
<dbReference type="AlphaFoldDB" id="A0A9P8W118"/>
<evidence type="ECO:0000256" key="1">
    <source>
        <dbReference type="SAM" id="MobiDB-lite"/>
    </source>
</evidence>
<keyword evidence="3" id="KW-1185">Reference proteome</keyword>
<feature type="compositionally biased region" description="Polar residues" evidence="1">
    <location>
        <begin position="143"/>
        <end position="163"/>
    </location>
</feature>